<name>A0A9Q0C0N1_9POAL</name>
<dbReference type="InterPro" id="IPR027942">
    <property type="entry name" value="SEO_N"/>
</dbReference>
<keyword evidence="4" id="KW-1185">Reference proteome</keyword>
<dbReference type="PANTHER" id="PTHR33232:SF20">
    <property type="entry name" value="PROTEIN SIEVE ELEMENT OCCLUSION B-LIKE"/>
    <property type="match status" value="1"/>
</dbReference>
<dbReference type="AlphaFoldDB" id="A0A9Q0C0N1"/>
<evidence type="ECO:0000313" key="3">
    <source>
        <dbReference type="EMBL" id="KAJ1685295.1"/>
    </source>
</evidence>
<reference evidence="3" key="1">
    <citation type="journal article" date="2022" name="Cell">
        <title>Repeat-based holocentromeres influence genome architecture and karyotype evolution.</title>
        <authorList>
            <person name="Hofstatter P.G."/>
            <person name="Thangavel G."/>
            <person name="Lux T."/>
            <person name="Neumann P."/>
            <person name="Vondrak T."/>
            <person name="Novak P."/>
            <person name="Zhang M."/>
            <person name="Costa L."/>
            <person name="Castellani M."/>
            <person name="Scott A."/>
            <person name="Toegelov H."/>
            <person name="Fuchs J."/>
            <person name="Mata-Sucre Y."/>
            <person name="Dias Y."/>
            <person name="Vanzela A.L.L."/>
            <person name="Huettel B."/>
            <person name="Almeida C.C.S."/>
            <person name="Simkova H."/>
            <person name="Souza G."/>
            <person name="Pedrosa-Harand A."/>
            <person name="Macas J."/>
            <person name="Mayer K.F.X."/>
            <person name="Houben A."/>
            <person name="Marques A."/>
        </authorList>
    </citation>
    <scope>NUCLEOTIDE SEQUENCE</scope>
    <source>
        <strain evidence="3">RhyBre1mFocal</strain>
    </source>
</reference>
<dbReference type="PANTHER" id="PTHR33232">
    <property type="entry name" value="PROTEIN SIEVE ELEMENT OCCLUSION B-LIKE"/>
    <property type="match status" value="1"/>
</dbReference>
<evidence type="ECO:0000313" key="4">
    <source>
        <dbReference type="Proteomes" id="UP001151287"/>
    </source>
</evidence>
<proteinExistence type="predicted"/>
<organism evidence="3 4">
    <name type="scientific">Rhynchospora breviuscula</name>
    <dbReference type="NCBI Taxonomy" id="2022672"/>
    <lineage>
        <taxon>Eukaryota</taxon>
        <taxon>Viridiplantae</taxon>
        <taxon>Streptophyta</taxon>
        <taxon>Embryophyta</taxon>
        <taxon>Tracheophyta</taxon>
        <taxon>Spermatophyta</taxon>
        <taxon>Magnoliopsida</taxon>
        <taxon>Liliopsida</taxon>
        <taxon>Poales</taxon>
        <taxon>Cyperaceae</taxon>
        <taxon>Cyperoideae</taxon>
        <taxon>Rhynchosporeae</taxon>
        <taxon>Rhynchospora</taxon>
    </lineage>
</organism>
<dbReference type="GO" id="GO:0010088">
    <property type="term" value="P:phloem development"/>
    <property type="evidence" value="ECO:0007669"/>
    <property type="project" value="InterPro"/>
</dbReference>
<evidence type="ECO:0000259" key="2">
    <source>
        <dbReference type="Pfam" id="PF14577"/>
    </source>
</evidence>
<protein>
    <recommendedName>
        <fullName evidence="5">Protein SIEVE ELEMENT OCCLUSION B-like</fullName>
    </recommendedName>
</protein>
<dbReference type="Pfam" id="PF14577">
    <property type="entry name" value="SEO_C"/>
    <property type="match status" value="1"/>
</dbReference>
<dbReference type="InterPro" id="IPR039299">
    <property type="entry name" value="SEOA"/>
</dbReference>
<comment type="caution">
    <text evidence="3">The sequence shown here is derived from an EMBL/GenBank/DDBJ whole genome shotgun (WGS) entry which is preliminary data.</text>
</comment>
<evidence type="ECO:0008006" key="5">
    <source>
        <dbReference type="Google" id="ProtNLM"/>
    </source>
</evidence>
<gene>
    <name evidence="3" type="ORF">LUZ63_016685</name>
</gene>
<feature type="domain" description="Sieve element occlusion N-terminal" evidence="1">
    <location>
        <begin position="20"/>
        <end position="270"/>
    </location>
</feature>
<dbReference type="EMBL" id="JAMQYH010000005">
    <property type="protein sequence ID" value="KAJ1685295.1"/>
    <property type="molecule type" value="Genomic_DNA"/>
</dbReference>
<feature type="domain" description="Sieve element occlusion C-terminal" evidence="2">
    <location>
        <begin position="430"/>
        <end position="707"/>
    </location>
</feature>
<sequence length="708" mass="80841">METQAITASKILLPASDEWRCDSKILNDIQTTHSIYAKSIPETDALMKIVENTLNVSSKLYEPNGQEKSALGALGPIIHKISCEVSSNCSETQDSLEQRTLNLLMSLEKLNWDAKIAITLAGFATNYAEFCLIDEVYTKNTTAIGLLQLKRLGQKNIGNNGDTVKELITKMTCIAKNILTLKIIQDNHPSTISIDIADFQSASYWIIYAILICSLEISGQEVQRVLVDSIIKKIDGISSHFSSKLKECQKHEQEQKIIKEQYEIYVRIFGRRHDDNVAILEPLLNCKEDEELIYSKDPMKNIKLKDLANGSVIIVLSSFNIDVYREEVSLIETLSNKTSTHGQYHIVWLPIGNCKEETYATLVSNKPWYYLRFESLVRQTVVLKQYARKEWGFDEKPMMMVLDNGEVIHHDALSLIQMWGDLAIPFKRDQETTLWRDHGKSLEFKFLLDYLHDDFTRVEKESDSQYACLFGGRMLQKSREADEKWFADLAEKLMKAANLWNNIKLKMAYLSANKEEVNLETKIKTEVRDKIKKNKQGKEQILKYVDVQYVDVDQVSTVNLFWSRVRNIMLQLSILDENKTLEGNMKTLLDTTRGIVKYSSLQSTAWVLIGKPRTNEMIICGAELFSEFVEQINKEIDGGKSELIKSYGLMKSLRVRLEEKGLGKNNVELVGTHCFKHVVYGDGTKTGGMKCVICNKAMKKVALYQCCE</sequence>
<accession>A0A9Q0C0N1</accession>
<dbReference type="OrthoDB" id="1670392at2759"/>
<dbReference type="InterPro" id="IPR027944">
    <property type="entry name" value="SEO_C"/>
</dbReference>
<evidence type="ECO:0000259" key="1">
    <source>
        <dbReference type="Pfam" id="PF14576"/>
    </source>
</evidence>
<dbReference type="Proteomes" id="UP001151287">
    <property type="component" value="Unassembled WGS sequence"/>
</dbReference>
<dbReference type="Pfam" id="PF14576">
    <property type="entry name" value="SEO_N"/>
    <property type="match status" value="1"/>
</dbReference>